<name>A0A562P9E8_9HYPH</name>
<dbReference type="GO" id="GO:0003677">
    <property type="term" value="F:DNA binding"/>
    <property type="evidence" value="ECO:0007669"/>
    <property type="project" value="InterPro"/>
</dbReference>
<dbReference type="OrthoDB" id="7444822at2"/>
<comment type="caution">
    <text evidence="2">The sequence shown here is derived from an EMBL/GenBank/DDBJ whole genome shotgun (WGS) entry which is preliminary data.</text>
</comment>
<dbReference type="InterPro" id="IPR036388">
    <property type="entry name" value="WH-like_DNA-bd_sf"/>
</dbReference>
<dbReference type="RefSeq" id="WP_145714555.1">
    <property type="nucleotide sequence ID" value="NZ_BSPF01000022.1"/>
</dbReference>
<gene>
    <name evidence="2" type="ORF">IQ26_01020</name>
</gene>
<dbReference type="InterPro" id="IPR016032">
    <property type="entry name" value="Sig_transdc_resp-reg_C-effctor"/>
</dbReference>
<evidence type="ECO:0000313" key="2">
    <source>
        <dbReference type="EMBL" id="TWI41084.1"/>
    </source>
</evidence>
<reference evidence="2 3" key="1">
    <citation type="journal article" date="2015" name="Stand. Genomic Sci.">
        <title>Genomic Encyclopedia of Bacterial and Archaeal Type Strains, Phase III: the genomes of soil and plant-associated and newly described type strains.</title>
        <authorList>
            <person name="Whitman W.B."/>
            <person name="Woyke T."/>
            <person name="Klenk H.P."/>
            <person name="Zhou Y."/>
            <person name="Lilburn T.G."/>
            <person name="Beck B.J."/>
            <person name="De Vos P."/>
            <person name="Vandamme P."/>
            <person name="Eisen J.A."/>
            <person name="Garrity G."/>
            <person name="Hugenholtz P."/>
            <person name="Kyrpides N.C."/>
        </authorList>
    </citation>
    <scope>NUCLEOTIDE SEQUENCE [LARGE SCALE GENOMIC DNA]</scope>
    <source>
        <strain evidence="2 3">CGMCC 1.2546</strain>
    </source>
</reference>
<dbReference type="AlphaFoldDB" id="A0A562P9E8"/>
<dbReference type="EMBL" id="VLKT01000005">
    <property type="protein sequence ID" value="TWI41084.1"/>
    <property type="molecule type" value="Genomic_DNA"/>
</dbReference>
<dbReference type="SMART" id="SM00421">
    <property type="entry name" value="HTH_LUXR"/>
    <property type="match status" value="1"/>
</dbReference>
<protein>
    <recommendedName>
        <fullName evidence="1">HTH luxR-type domain-containing protein</fullName>
    </recommendedName>
</protein>
<proteinExistence type="predicted"/>
<accession>A0A562P9E8</accession>
<dbReference type="GO" id="GO:0006355">
    <property type="term" value="P:regulation of DNA-templated transcription"/>
    <property type="evidence" value="ECO:0007669"/>
    <property type="project" value="InterPro"/>
</dbReference>
<dbReference type="Proteomes" id="UP000317122">
    <property type="component" value="Unassembled WGS sequence"/>
</dbReference>
<dbReference type="Gene3D" id="1.10.10.10">
    <property type="entry name" value="Winged helix-like DNA-binding domain superfamily/Winged helix DNA-binding domain"/>
    <property type="match status" value="1"/>
</dbReference>
<keyword evidence="3" id="KW-1185">Reference proteome</keyword>
<dbReference type="InterPro" id="IPR000792">
    <property type="entry name" value="Tscrpt_reg_LuxR_C"/>
</dbReference>
<evidence type="ECO:0000259" key="1">
    <source>
        <dbReference type="SMART" id="SM00421"/>
    </source>
</evidence>
<evidence type="ECO:0000313" key="3">
    <source>
        <dbReference type="Proteomes" id="UP000317122"/>
    </source>
</evidence>
<organism evidence="2 3">
    <name type="scientific">Mesorhizobium tianshanense</name>
    <dbReference type="NCBI Taxonomy" id="39844"/>
    <lineage>
        <taxon>Bacteria</taxon>
        <taxon>Pseudomonadati</taxon>
        <taxon>Pseudomonadota</taxon>
        <taxon>Alphaproteobacteria</taxon>
        <taxon>Hyphomicrobiales</taxon>
        <taxon>Phyllobacteriaceae</taxon>
        <taxon>Mesorhizobium</taxon>
    </lineage>
</organism>
<feature type="domain" description="HTH luxR-type" evidence="1">
    <location>
        <begin position="302"/>
        <end position="359"/>
    </location>
</feature>
<dbReference type="SUPFAM" id="SSF46894">
    <property type="entry name" value="C-terminal effector domain of the bipartite response regulators"/>
    <property type="match status" value="1"/>
</dbReference>
<sequence>MGTAFNLEAINSAFAKAAFDPGLWPAAMETVSEATHSYGAILFDANNHLPGIPRGRTLEPSFDEYVRGGWIDRDIRYRIAPVLHQRGAGVDLDIVSEAEMARHPYYQEFLAPFGLRWFAGVKVAAGDDLWCLSIQRTIRQGPFNRREVIELADVSQRLGTAAAFASAIGYARFEAACDAFMATGTPAAMLGRDGAVVGINGPAEALLDQDLRIVSGRLVSGSRNATDTFDRSLNELLRTPGSAAMMPPVQLPRPHSGGRPLLAYLLRLPKVTHNSLSPCQAAAVFVDPDIRSRPTETVLMSCFGLTRAEAKLAGMLAGGDCLLAVAEHLCITYETARNQLKAVFAKTETHRQSDLMALLSRLQVGTQ</sequence>